<dbReference type="PROSITE" id="PS50240">
    <property type="entry name" value="TRYPSIN_DOM"/>
    <property type="match status" value="1"/>
</dbReference>
<evidence type="ECO:0000256" key="6">
    <source>
        <dbReference type="ARBA" id="ARBA00023157"/>
    </source>
</evidence>
<evidence type="ECO:0000256" key="9">
    <source>
        <dbReference type="SAM" id="MobiDB-lite"/>
    </source>
</evidence>
<dbReference type="InterPro" id="IPR001314">
    <property type="entry name" value="Peptidase_S1A"/>
</dbReference>
<dbReference type="InterPro" id="IPR050127">
    <property type="entry name" value="Serine_Proteases_S1"/>
</dbReference>
<evidence type="ECO:0000256" key="2">
    <source>
        <dbReference type="ARBA" id="ARBA00022525"/>
    </source>
</evidence>
<keyword evidence="3" id="KW-0645">Protease</keyword>
<dbReference type="GeneTree" id="ENSGT01050000244883"/>
<organism evidence="11 12">
    <name type="scientific">Gadus morhua</name>
    <name type="common">Atlantic cod</name>
    <dbReference type="NCBI Taxonomy" id="8049"/>
    <lineage>
        <taxon>Eukaryota</taxon>
        <taxon>Metazoa</taxon>
        <taxon>Chordata</taxon>
        <taxon>Craniata</taxon>
        <taxon>Vertebrata</taxon>
        <taxon>Euteleostomi</taxon>
        <taxon>Actinopterygii</taxon>
        <taxon>Neopterygii</taxon>
        <taxon>Teleostei</taxon>
        <taxon>Neoteleostei</taxon>
        <taxon>Acanthomorphata</taxon>
        <taxon>Zeiogadaria</taxon>
        <taxon>Gadariae</taxon>
        <taxon>Gadiformes</taxon>
        <taxon>Gadoidei</taxon>
        <taxon>Gadidae</taxon>
        <taxon>Gadus</taxon>
    </lineage>
</organism>
<dbReference type="PANTHER" id="PTHR24264">
    <property type="entry name" value="TRYPSIN-RELATED"/>
    <property type="match status" value="1"/>
</dbReference>
<dbReference type="PRINTS" id="PR00722">
    <property type="entry name" value="CHYMOTRYPSIN"/>
</dbReference>
<dbReference type="Ensembl" id="ENSGMOT00000071949.1">
    <property type="protein sequence ID" value="ENSGMOP00000055190.1"/>
    <property type="gene ID" value="ENSGMOG00000036737.1"/>
</dbReference>
<evidence type="ECO:0000256" key="5">
    <source>
        <dbReference type="ARBA" id="ARBA00022825"/>
    </source>
</evidence>
<dbReference type="InterPro" id="IPR018114">
    <property type="entry name" value="TRYPSIN_HIS"/>
</dbReference>
<evidence type="ECO:0000256" key="1">
    <source>
        <dbReference type="ARBA" id="ARBA00004613"/>
    </source>
</evidence>
<dbReference type="SMART" id="SM00020">
    <property type="entry name" value="Tryp_SPc"/>
    <property type="match status" value="1"/>
</dbReference>
<dbReference type="GO" id="GO:0006508">
    <property type="term" value="P:proteolysis"/>
    <property type="evidence" value="ECO:0007669"/>
    <property type="project" value="UniProtKB-KW"/>
</dbReference>
<evidence type="ECO:0000313" key="11">
    <source>
        <dbReference type="Ensembl" id="ENSGMOP00000055190.1"/>
    </source>
</evidence>
<dbReference type="PROSITE" id="PS00134">
    <property type="entry name" value="TRYPSIN_HIS"/>
    <property type="match status" value="1"/>
</dbReference>
<feature type="compositionally biased region" description="Pro residues" evidence="9">
    <location>
        <begin position="98"/>
        <end position="111"/>
    </location>
</feature>
<evidence type="ECO:0000256" key="3">
    <source>
        <dbReference type="ARBA" id="ARBA00022670"/>
    </source>
</evidence>
<feature type="region of interest" description="Disordered" evidence="9">
    <location>
        <begin position="88"/>
        <end position="113"/>
    </location>
</feature>
<evidence type="ECO:0000256" key="7">
    <source>
        <dbReference type="ARBA" id="ARBA00036320"/>
    </source>
</evidence>
<comment type="catalytic activity">
    <reaction evidence="7">
        <text>Preferential cleavage: Arg-|-Xaa, Lys-|-Xaa.</text>
        <dbReference type="EC" id="3.4.21.4"/>
    </reaction>
</comment>
<reference evidence="11" key="1">
    <citation type="submission" date="2025-08" db="UniProtKB">
        <authorList>
            <consortium name="Ensembl"/>
        </authorList>
    </citation>
    <scope>IDENTIFICATION</scope>
</reference>
<dbReference type="Pfam" id="PF00089">
    <property type="entry name" value="Trypsin"/>
    <property type="match status" value="1"/>
</dbReference>
<name>A0A8C5C489_GADMO</name>
<dbReference type="GO" id="GO:0005615">
    <property type="term" value="C:extracellular space"/>
    <property type="evidence" value="ECO:0007669"/>
    <property type="project" value="TreeGrafter"/>
</dbReference>
<keyword evidence="6" id="KW-1015">Disulfide bond</keyword>
<dbReference type="GO" id="GO:0004252">
    <property type="term" value="F:serine-type endopeptidase activity"/>
    <property type="evidence" value="ECO:0007669"/>
    <property type="project" value="UniProtKB-EC"/>
</dbReference>
<dbReference type="AlphaFoldDB" id="A0A8C5C489"/>
<dbReference type="InterPro" id="IPR009003">
    <property type="entry name" value="Peptidase_S1_PA"/>
</dbReference>
<accession>A0A8C5C489</accession>
<evidence type="ECO:0000256" key="8">
    <source>
        <dbReference type="ARBA" id="ARBA00038868"/>
    </source>
</evidence>
<comment type="subcellular location">
    <subcellularLocation>
        <location evidence="1">Secreted</location>
    </subcellularLocation>
</comment>
<dbReference type="SUPFAM" id="SSF50494">
    <property type="entry name" value="Trypsin-like serine proteases"/>
    <property type="match status" value="1"/>
</dbReference>
<sequence>NVGYHFCGGSLISSQWVVSAAHCYNRIQVRLGEHDLAVNEGTEQWMDSARVIRHPQYNSNTLDNDIMLIKLNQTALCPAGGNMAAPGGLFLPKSTHSGPPPPPPHPPPSPSPVGCRATPADLWCAAVSCRSGLLGIRLCHERPSQCLRPCVPLQQLDQ</sequence>
<dbReference type="FunFam" id="2.40.10.10:FF:000166">
    <property type="entry name" value="Trypsin"/>
    <property type="match status" value="1"/>
</dbReference>
<keyword evidence="12" id="KW-1185">Reference proteome</keyword>
<protein>
    <recommendedName>
        <fullName evidence="8">trypsin</fullName>
        <ecNumber evidence="8">3.4.21.4</ecNumber>
    </recommendedName>
</protein>
<dbReference type="Gene3D" id="2.40.10.10">
    <property type="entry name" value="Trypsin-like serine proteases"/>
    <property type="match status" value="1"/>
</dbReference>
<keyword evidence="5" id="KW-0720">Serine protease</keyword>
<keyword evidence="2" id="KW-0964">Secreted</keyword>
<dbReference type="EC" id="3.4.21.4" evidence="8"/>
<evidence type="ECO:0000313" key="12">
    <source>
        <dbReference type="Proteomes" id="UP000694546"/>
    </source>
</evidence>
<keyword evidence="4" id="KW-0378">Hydrolase</keyword>
<feature type="domain" description="Peptidase S1" evidence="10">
    <location>
        <begin position="1"/>
        <end position="98"/>
    </location>
</feature>
<reference evidence="11" key="2">
    <citation type="submission" date="2025-09" db="UniProtKB">
        <authorList>
            <consortium name="Ensembl"/>
        </authorList>
    </citation>
    <scope>IDENTIFICATION</scope>
</reference>
<dbReference type="Proteomes" id="UP000694546">
    <property type="component" value="Chromosome 22"/>
</dbReference>
<proteinExistence type="predicted"/>
<dbReference type="InterPro" id="IPR043504">
    <property type="entry name" value="Peptidase_S1_PA_chymotrypsin"/>
</dbReference>
<evidence type="ECO:0000259" key="10">
    <source>
        <dbReference type="PROSITE" id="PS50240"/>
    </source>
</evidence>
<dbReference type="PANTHER" id="PTHR24264:SF15">
    <property type="entry name" value="RIKEN CDNA 2210010C04 GENE"/>
    <property type="match status" value="1"/>
</dbReference>
<evidence type="ECO:0000256" key="4">
    <source>
        <dbReference type="ARBA" id="ARBA00022801"/>
    </source>
</evidence>
<dbReference type="InterPro" id="IPR001254">
    <property type="entry name" value="Trypsin_dom"/>
</dbReference>